<protein>
    <recommendedName>
        <fullName evidence="6">Nudix hydrolase domain-containing protein</fullName>
    </recommendedName>
</protein>
<accession>A0A0G4F760</accession>
<sequence>MSVHIWFKGEAKFVEPGFSTSIMSSFGVPINQDDFNKKVAAVEIAKRNGQWGIFIEDVFHGFDDGHLARRLGEVEPTAQVAFAGHLPFGNYFNCPIQRVHEDSVLREKLMRETDPKDLKRQKVMLAVSVLIESADGQSALVTRRSKHMRTFPHVWVLPGGSFEEDVDADVVQTAIRECQEEVGVTLQPSDLQPFALWESAFPVQVEVGLPVRHHLVVFFRARLPRQAGDAEPRLALQAEEVDAAAWVDTEDLRVALEDVGDLRGRKFAAWEVSPMEGDASREGGSEPVASEAKNSEEVKLVKSKFSLAQLQLHAGRQSEGAGGSSEPDAAPHAGGKGGFSVNSERLSFATAFALSTWLDLRARFGKDFSVAHKPVASSMKTGNREGTPEGEVALTGSSSAL</sequence>
<dbReference type="PROSITE" id="PS51462">
    <property type="entry name" value="NUDIX"/>
    <property type="match status" value="1"/>
</dbReference>
<dbReference type="AlphaFoldDB" id="A0A0G4F760"/>
<feature type="region of interest" description="Disordered" evidence="5">
    <location>
        <begin position="274"/>
        <end position="295"/>
    </location>
</feature>
<dbReference type="Pfam" id="PF00293">
    <property type="entry name" value="NUDIX"/>
    <property type="match status" value="1"/>
</dbReference>
<dbReference type="GO" id="GO:0035529">
    <property type="term" value="F:NADH pyrophosphatase activity"/>
    <property type="evidence" value="ECO:0007669"/>
    <property type="project" value="TreeGrafter"/>
</dbReference>
<feature type="region of interest" description="Disordered" evidence="5">
    <location>
        <begin position="313"/>
        <end position="337"/>
    </location>
</feature>
<dbReference type="Gene3D" id="3.90.79.10">
    <property type="entry name" value="Nucleoside Triphosphate Pyrophosphohydrolase"/>
    <property type="match status" value="1"/>
</dbReference>
<evidence type="ECO:0000256" key="4">
    <source>
        <dbReference type="ARBA" id="ARBA00022842"/>
    </source>
</evidence>
<evidence type="ECO:0000256" key="2">
    <source>
        <dbReference type="ARBA" id="ARBA00022723"/>
    </source>
</evidence>
<dbReference type="GO" id="GO:0006742">
    <property type="term" value="P:NADP+ catabolic process"/>
    <property type="evidence" value="ECO:0007669"/>
    <property type="project" value="TreeGrafter"/>
</dbReference>
<dbReference type="SUPFAM" id="SSF55811">
    <property type="entry name" value="Nudix"/>
    <property type="match status" value="1"/>
</dbReference>
<dbReference type="GO" id="GO:0046872">
    <property type="term" value="F:metal ion binding"/>
    <property type="evidence" value="ECO:0007669"/>
    <property type="project" value="UniProtKB-KW"/>
</dbReference>
<keyword evidence="4" id="KW-0460">Magnesium</keyword>
<dbReference type="PANTHER" id="PTHR42904:SF1">
    <property type="entry name" value="NUCLEOSIDE DIPHOSPHATE-LINKED MOIETY X MOTIF 17"/>
    <property type="match status" value="1"/>
</dbReference>
<proteinExistence type="predicted"/>
<keyword evidence="2" id="KW-0479">Metal-binding</keyword>
<evidence type="ECO:0000256" key="3">
    <source>
        <dbReference type="ARBA" id="ARBA00022801"/>
    </source>
</evidence>
<dbReference type="VEuPathDB" id="CryptoDB:Cvel_15471"/>
<reference evidence="7" key="1">
    <citation type="submission" date="2014-11" db="EMBL/GenBank/DDBJ databases">
        <authorList>
            <person name="Otto D Thomas"/>
            <person name="Naeem Raeece"/>
        </authorList>
    </citation>
    <scope>NUCLEOTIDE SEQUENCE</scope>
</reference>
<organism evidence="7">
    <name type="scientific">Chromera velia CCMP2878</name>
    <dbReference type="NCBI Taxonomy" id="1169474"/>
    <lineage>
        <taxon>Eukaryota</taxon>
        <taxon>Sar</taxon>
        <taxon>Alveolata</taxon>
        <taxon>Colpodellida</taxon>
        <taxon>Chromeraceae</taxon>
        <taxon>Chromera</taxon>
    </lineage>
</organism>
<dbReference type="InterPro" id="IPR015797">
    <property type="entry name" value="NUDIX_hydrolase-like_dom_sf"/>
</dbReference>
<gene>
    <name evidence="7" type="ORF">Cvel_15471</name>
</gene>
<dbReference type="InterPro" id="IPR050241">
    <property type="entry name" value="NAD-cap_RNA_hydrolase_NudC"/>
</dbReference>
<dbReference type="PANTHER" id="PTHR42904">
    <property type="entry name" value="NUDIX HYDROLASE, NUDC SUBFAMILY"/>
    <property type="match status" value="1"/>
</dbReference>
<dbReference type="GO" id="GO:0005829">
    <property type="term" value="C:cytosol"/>
    <property type="evidence" value="ECO:0007669"/>
    <property type="project" value="TreeGrafter"/>
</dbReference>
<keyword evidence="3" id="KW-0378">Hydrolase</keyword>
<dbReference type="InterPro" id="IPR000086">
    <property type="entry name" value="NUDIX_hydrolase_dom"/>
</dbReference>
<dbReference type="GO" id="GO:0005777">
    <property type="term" value="C:peroxisome"/>
    <property type="evidence" value="ECO:0007669"/>
    <property type="project" value="TreeGrafter"/>
</dbReference>
<comment type="cofactor">
    <cofactor evidence="1">
        <name>Mg(2+)</name>
        <dbReference type="ChEBI" id="CHEBI:18420"/>
    </cofactor>
</comment>
<feature type="domain" description="Nudix hydrolase" evidence="6">
    <location>
        <begin position="122"/>
        <end position="269"/>
    </location>
</feature>
<evidence type="ECO:0000259" key="6">
    <source>
        <dbReference type="PROSITE" id="PS51462"/>
    </source>
</evidence>
<feature type="region of interest" description="Disordered" evidence="5">
    <location>
        <begin position="374"/>
        <end position="401"/>
    </location>
</feature>
<name>A0A0G4F760_9ALVE</name>
<evidence type="ECO:0000313" key="7">
    <source>
        <dbReference type="EMBL" id="CEM08079.1"/>
    </source>
</evidence>
<dbReference type="EMBL" id="CDMZ01000162">
    <property type="protein sequence ID" value="CEM08079.1"/>
    <property type="molecule type" value="Genomic_DNA"/>
</dbReference>
<evidence type="ECO:0000256" key="5">
    <source>
        <dbReference type="SAM" id="MobiDB-lite"/>
    </source>
</evidence>
<evidence type="ECO:0000256" key="1">
    <source>
        <dbReference type="ARBA" id="ARBA00001946"/>
    </source>
</evidence>
<dbReference type="GO" id="GO:0019677">
    <property type="term" value="P:NAD+ catabolic process"/>
    <property type="evidence" value="ECO:0007669"/>
    <property type="project" value="TreeGrafter"/>
</dbReference>